<protein>
    <submittedName>
        <fullName evidence="4">Acyl-CoA dehydrogenase</fullName>
    </submittedName>
</protein>
<gene>
    <name evidence="4" type="ORF">HFZ78_12880</name>
</gene>
<evidence type="ECO:0000259" key="2">
    <source>
        <dbReference type="Pfam" id="PF02771"/>
    </source>
</evidence>
<dbReference type="Pfam" id="PF02771">
    <property type="entry name" value="Acyl-CoA_dh_N"/>
    <property type="match status" value="1"/>
</dbReference>
<dbReference type="InterPro" id="IPR013786">
    <property type="entry name" value="AcylCoA_DH/ox_N"/>
</dbReference>
<reference evidence="4 5" key="2">
    <citation type="submission" date="2020-04" db="EMBL/GenBank/DDBJ databases">
        <authorList>
            <person name="Fomenkov A."/>
            <person name="Anton B.P."/>
            <person name="Roberts R.J."/>
        </authorList>
    </citation>
    <scope>NUCLEOTIDE SEQUENCE [LARGE SCALE GENOMIC DNA]</scope>
    <source>
        <strain evidence="4 5">S2</strain>
    </source>
</reference>
<dbReference type="Gene3D" id="1.20.140.10">
    <property type="entry name" value="Butyryl-CoA Dehydrogenase, subunit A, domain 3"/>
    <property type="match status" value="1"/>
</dbReference>
<dbReference type="PANTHER" id="PTHR43884:SF12">
    <property type="entry name" value="ISOVALERYL-COA DEHYDROGENASE, MITOCHONDRIAL-RELATED"/>
    <property type="match status" value="1"/>
</dbReference>
<evidence type="ECO:0000256" key="1">
    <source>
        <dbReference type="ARBA" id="ARBA00023002"/>
    </source>
</evidence>
<dbReference type="PANTHER" id="PTHR43884">
    <property type="entry name" value="ACYL-COA DEHYDROGENASE"/>
    <property type="match status" value="1"/>
</dbReference>
<dbReference type="AlphaFoldDB" id="A0A6H1P239"/>
<sequence>MKTSTILDVQTELIDKARSFVTRLRERAKETEEIRRIPDATINELKESGLFYILRSKQFGGYQTNMRTYTDIVTEISRGCGSTGWIVALCCIRELMISESFSEMTHQEIYGSGDDIVFSGVFEPRKIQVKKVEGGYIIEEGYWPFCSGSLHATWGYFGMPIVDEGGNVVDQGLITLPMSQVEITDDWHVMGLCGTGSNSINMKDVFVPDHRVVSFTDAIAGKFQSDHFRDIPLYNTALFPALAMSIGVPGLGLAKAALELFMEKLPNRRAANLGVEYLSDAVTTHHQAAEASLKIETAAMHFYQVADRLDACAASGEYMSKFERVKALANIGYAVQSCKEAIDILILATGSAYVGNGNPMQRIGRDFTALYTHRTVSPITSKENFGRELCGLSSNTKNI</sequence>
<evidence type="ECO:0000259" key="3">
    <source>
        <dbReference type="Pfam" id="PF08028"/>
    </source>
</evidence>
<proteinExistence type="predicted"/>
<evidence type="ECO:0000313" key="5">
    <source>
        <dbReference type="Proteomes" id="UP000501868"/>
    </source>
</evidence>
<dbReference type="Gene3D" id="1.10.540.10">
    <property type="entry name" value="Acyl-CoA dehydrogenase/oxidase, N-terminal domain"/>
    <property type="match status" value="1"/>
</dbReference>
<dbReference type="Gene3D" id="2.40.110.10">
    <property type="entry name" value="Butyryl-CoA Dehydrogenase, subunit A, domain 2"/>
    <property type="match status" value="1"/>
</dbReference>
<dbReference type="EMBL" id="CP051128">
    <property type="protein sequence ID" value="QIZ07512.1"/>
    <property type="molecule type" value="Genomic_DNA"/>
</dbReference>
<keyword evidence="1" id="KW-0560">Oxidoreductase</keyword>
<dbReference type="Pfam" id="PF08028">
    <property type="entry name" value="Acyl-CoA_dh_2"/>
    <property type="match status" value="1"/>
</dbReference>
<reference evidence="4 5" key="1">
    <citation type="submission" date="2020-04" db="EMBL/GenBank/DDBJ databases">
        <title>Genome-Wide Identification of 5-Methylcytosine Sites in Bacterial Genomes By High-Throughput Sequencing of MspJI Restriction Fragments.</title>
        <authorList>
            <person name="Wu V."/>
        </authorList>
    </citation>
    <scope>NUCLEOTIDE SEQUENCE [LARGE SCALE GENOMIC DNA]</scope>
    <source>
        <strain evidence="4 5">S2</strain>
    </source>
</reference>
<dbReference type="GO" id="GO:0050660">
    <property type="term" value="F:flavin adenine dinucleotide binding"/>
    <property type="evidence" value="ECO:0007669"/>
    <property type="project" value="InterPro"/>
</dbReference>
<dbReference type="SUPFAM" id="SSF47203">
    <property type="entry name" value="Acyl-CoA dehydrogenase C-terminal domain-like"/>
    <property type="match status" value="1"/>
</dbReference>
<evidence type="ECO:0000313" key="4">
    <source>
        <dbReference type="EMBL" id="QIZ07512.1"/>
    </source>
</evidence>
<organism evidence="4 5">
    <name type="scientific">Priestia megaterium</name>
    <name type="common">Bacillus megaterium</name>
    <dbReference type="NCBI Taxonomy" id="1404"/>
    <lineage>
        <taxon>Bacteria</taxon>
        <taxon>Bacillati</taxon>
        <taxon>Bacillota</taxon>
        <taxon>Bacilli</taxon>
        <taxon>Bacillales</taxon>
        <taxon>Bacillaceae</taxon>
        <taxon>Priestia</taxon>
    </lineage>
</organism>
<dbReference type="InterPro" id="IPR037069">
    <property type="entry name" value="AcylCoA_DH/ox_N_sf"/>
</dbReference>
<dbReference type="GO" id="GO:0003995">
    <property type="term" value="F:acyl-CoA dehydrogenase activity"/>
    <property type="evidence" value="ECO:0007669"/>
    <property type="project" value="TreeGrafter"/>
</dbReference>
<dbReference type="InterPro" id="IPR036250">
    <property type="entry name" value="AcylCo_DH-like_C"/>
</dbReference>
<name>A0A6H1P239_PRIMG</name>
<dbReference type="Proteomes" id="UP000501868">
    <property type="component" value="Chromosome"/>
</dbReference>
<dbReference type="InterPro" id="IPR013107">
    <property type="entry name" value="Acyl-CoA_DH_C"/>
</dbReference>
<dbReference type="SUPFAM" id="SSF56645">
    <property type="entry name" value="Acyl-CoA dehydrogenase NM domain-like"/>
    <property type="match status" value="1"/>
</dbReference>
<dbReference type="PIRSF" id="PIRSF016578">
    <property type="entry name" value="HsaA"/>
    <property type="match status" value="1"/>
</dbReference>
<dbReference type="InterPro" id="IPR009100">
    <property type="entry name" value="AcylCoA_DH/oxidase_NM_dom_sf"/>
</dbReference>
<accession>A0A6H1P239</accession>
<dbReference type="InterPro" id="IPR046373">
    <property type="entry name" value="Acyl-CoA_Oxase/DH_mid-dom_sf"/>
</dbReference>
<feature type="domain" description="Acyl-CoA dehydrogenase/oxidase N-terminal" evidence="2">
    <location>
        <begin position="10"/>
        <end position="89"/>
    </location>
</feature>
<feature type="domain" description="Acyl-CoA dehydrogenase C-terminal" evidence="3">
    <location>
        <begin position="245"/>
        <end position="377"/>
    </location>
</feature>